<dbReference type="InterPro" id="IPR036465">
    <property type="entry name" value="vWFA_dom_sf"/>
</dbReference>
<name>A0ABQ5KNB9_9EUKA</name>
<dbReference type="PANTHER" id="PTHR10857">
    <property type="entry name" value="COPINE"/>
    <property type="match status" value="1"/>
</dbReference>
<feature type="domain" description="C2" evidence="2">
    <location>
        <begin position="127"/>
        <end position="260"/>
    </location>
</feature>
<comment type="caution">
    <text evidence="3">The sequence shown here is derived from an EMBL/GenBank/DDBJ whole genome shotgun (WGS) entry which is preliminary data.</text>
</comment>
<dbReference type="CDD" id="cd04048">
    <property type="entry name" value="C2A_Copine"/>
    <property type="match status" value="1"/>
</dbReference>
<organism evidence="3 4">
    <name type="scientific">Aduncisulcus paluster</name>
    <dbReference type="NCBI Taxonomy" id="2918883"/>
    <lineage>
        <taxon>Eukaryota</taxon>
        <taxon>Metamonada</taxon>
        <taxon>Carpediemonas-like organisms</taxon>
        <taxon>Aduncisulcus</taxon>
    </lineage>
</organism>
<feature type="domain" description="C2" evidence="2">
    <location>
        <begin position="1"/>
        <end position="117"/>
    </location>
</feature>
<dbReference type="SMART" id="SM00239">
    <property type="entry name" value="C2"/>
    <property type="match status" value="2"/>
</dbReference>
<protein>
    <submittedName>
        <fullName evidence="3">Copine-5</fullName>
    </submittedName>
</protein>
<dbReference type="InterPro" id="IPR010734">
    <property type="entry name" value="Copine_C"/>
</dbReference>
<dbReference type="EMBL" id="BQXS01010241">
    <property type="protein sequence ID" value="GKT33411.1"/>
    <property type="molecule type" value="Genomic_DNA"/>
</dbReference>
<keyword evidence="4" id="KW-1185">Reference proteome</keyword>
<reference evidence="3" key="1">
    <citation type="submission" date="2022-03" db="EMBL/GenBank/DDBJ databases">
        <title>Draft genome sequence of Aduncisulcus paluster, a free-living microaerophilic Fornicata.</title>
        <authorList>
            <person name="Yuyama I."/>
            <person name="Kume K."/>
            <person name="Tamura T."/>
            <person name="Inagaki Y."/>
            <person name="Hashimoto T."/>
        </authorList>
    </citation>
    <scope>NUCLEOTIDE SEQUENCE</scope>
    <source>
        <strain evidence="3">NY0171</strain>
    </source>
</reference>
<accession>A0ABQ5KNB9</accession>
<dbReference type="InterPro" id="IPR037768">
    <property type="entry name" value="C2B_Copine"/>
</dbReference>
<dbReference type="InterPro" id="IPR035892">
    <property type="entry name" value="C2_domain_sf"/>
</dbReference>
<dbReference type="CDD" id="cd04047">
    <property type="entry name" value="C2B_Copine"/>
    <property type="match status" value="1"/>
</dbReference>
<evidence type="ECO:0000313" key="4">
    <source>
        <dbReference type="Proteomes" id="UP001057375"/>
    </source>
</evidence>
<dbReference type="PROSITE" id="PS50004">
    <property type="entry name" value="C2"/>
    <property type="match status" value="2"/>
</dbReference>
<dbReference type="InterPro" id="IPR000008">
    <property type="entry name" value="C2_dom"/>
</dbReference>
<evidence type="ECO:0000256" key="1">
    <source>
        <dbReference type="ARBA" id="ARBA00009048"/>
    </source>
</evidence>
<dbReference type="SUPFAM" id="SSF49562">
    <property type="entry name" value="C2 domain (Calcium/lipid-binding domain, CaLB)"/>
    <property type="match status" value="2"/>
</dbReference>
<dbReference type="SUPFAM" id="SSF53300">
    <property type="entry name" value="vWA-like"/>
    <property type="match status" value="1"/>
</dbReference>
<gene>
    <name evidence="3" type="ORF">ADUPG1_007330</name>
</gene>
<dbReference type="InterPro" id="IPR045052">
    <property type="entry name" value="Copine"/>
</dbReference>
<evidence type="ECO:0000259" key="2">
    <source>
        <dbReference type="PROSITE" id="PS50004"/>
    </source>
</evidence>
<dbReference type="Pfam" id="PF07002">
    <property type="entry name" value="Copine"/>
    <property type="match status" value="1"/>
</dbReference>
<sequence>MTSTVSKYEITIKAEDLESKDILSASDPFCVVEIVNAEEQSVTVGMTAPIKNDNNPVFPESFLLPYMFETPDRVRIRLFDCDSSDLRDLRKHDYIGSVEFQIADLVVSTTGELSLPLTGPDGGPYRGKKNPKVHISGEPASSDNIIADMSFCAKNIDKKDVFGKTDGYLIFQRAKETASGVPEWHEVHRTEIIKKSLNPVWKPMKLSMQRLCNNDIERPIRIQCWDWDRASSHDFVGQTDTSISELERLREAGDGVPLISEHKREKLKKKGKGYVNSGMLYMLSFSITKIPTFLDYVYSGTMQLSLSVAVDFTGSNGHYSSPSSLHYIGRGQSEYEKAMAAVGSVLCPYDSDSIVDIDGFGAVVGGCVSHCFPLGGGAVKGVAGMLQAYRSTLASGVSLSGPTVLHSVIEKSMKQAQYFHTLNTRSHAEQVASVYHQTGVAQGYQVLLILTDGQANDMEQTKSTIVAASGLPLSIIIVGVGRANFTAMEILDSDGTLLTDSRGNSATRDMVQFVPFNKFAGNPHLLAQETLAELPKQVLEYAKSVQMQPISRAEITAKLEAKAAIARVEAAAAQAKVQALGGSVAP</sequence>
<dbReference type="Proteomes" id="UP001057375">
    <property type="component" value="Unassembled WGS sequence"/>
</dbReference>
<dbReference type="PANTHER" id="PTHR10857:SF106">
    <property type="entry name" value="C2 DOMAIN-CONTAINING PROTEIN"/>
    <property type="match status" value="1"/>
</dbReference>
<evidence type="ECO:0000313" key="3">
    <source>
        <dbReference type="EMBL" id="GKT33411.1"/>
    </source>
</evidence>
<dbReference type="Gene3D" id="2.60.40.150">
    <property type="entry name" value="C2 domain"/>
    <property type="match status" value="2"/>
</dbReference>
<proteinExistence type="inferred from homology"/>
<comment type="similarity">
    <text evidence="1">Belongs to the copine family.</text>
</comment>
<dbReference type="Pfam" id="PF00168">
    <property type="entry name" value="C2"/>
    <property type="match status" value="2"/>
</dbReference>